<comment type="subcellular location">
    <subcellularLocation>
        <location evidence="1">Cell membrane</location>
    </subcellularLocation>
</comment>
<dbReference type="InterPro" id="IPR036179">
    <property type="entry name" value="Ig-like_dom_sf"/>
</dbReference>
<dbReference type="InParanoid" id="A0A3Q1J2N9"/>
<accession>A0A3Q1J2N9</accession>
<dbReference type="InterPro" id="IPR052051">
    <property type="entry name" value="TCR_complex_component"/>
</dbReference>
<keyword evidence="5 8" id="KW-0472">Membrane</keyword>
<dbReference type="GeneID" id="113157254"/>
<keyword evidence="8" id="KW-0812">Transmembrane</keyword>
<dbReference type="PROSITE" id="PS50835">
    <property type="entry name" value="IG_LIKE"/>
    <property type="match status" value="1"/>
</dbReference>
<dbReference type="GO" id="GO:0002376">
    <property type="term" value="P:immune system process"/>
    <property type="evidence" value="ECO:0007669"/>
    <property type="project" value="UniProtKB-KW"/>
</dbReference>
<keyword evidence="4" id="KW-0391">Immunity</keyword>
<dbReference type="SMART" id="SM00409">
    <property type="entry name" value="IG"/>
    <property type="match status" value="1"/>
</dbReference>
<reference evidence="11" key="1">
    <citation type="submission" date="2021-04" db="EMBL/GenBank/DDBJ databases">
        <authorList>
            <consortium name="Wellcome Sanger Institute Data Sharing"/>
        </authorList>
    </citation>
    <scope>NUCLEOTIDE SEQUENCE [LARGE SCALE GENOMIC DNA]</scope>
</reference>
<dbReference type="Ensembl" id="ENSATET00000027584.3">
    <property type="protein sequence ID" value="ENSATEP00000027155.3"/>
    <property type="gene ID" value="ENSATEG00000032624.1"/>
</dbReference>
<dbReference type="STRING" id="64144.ENSATEP00000027155"/>
<evidence type="ECO:0000256" key="8">
    <source>
        <dbReference type="SAM" id="Phobius"/>
    </source>
</evidence>
<proteinExistence type="predicted"/>
<feature type="signal peptide" evidence="9">
    <location>
        <begin position="1"/>
        <end position="21"/>
    </location>
</feature>
<dbReference type="CDD" id="cd00099">
    <property type="entry name" value="IgV"/>
    <property type="match status" value="1"/>
</dbReference>
<evidence type="ECO:0000256" key="2">
    <source>
        <dbReference type="ARBA" id="ARBA00022475"/>
    </source>
</evidence>
<keyword evidence="7" id="KW-0325">Glycoprotein</keyword>
<keyword evidence="2" id="KW-1003">Cell membrane</keyword>
<evidence type="ECO:0000256" key="6">
    <source>
        <dbReference type="ARBA" id="ARBA00023157"/>
    </source>
</evidence>
<dbReference type="RefSeq" id="XP_026208399.1">
    <property type="nucleotide sequence ID" value="XM_026352614.1"/>
</dbReference>
<dbReference type="Proteomes" id="UP000265040">
    <property type="component" value="Chromosome 18"/>
</dbReference>
<evidence type="ECO:0000259" key="10">
    <source>
        <dbReference type="PROSITE" id="PS50835"/>
    </source>
</evidence>
<dbReference type="InterPro" id="IPR013783">
    <property type="entry name" value="Ig-like_fold"/>
</dbReference>
<evidence type="ECO:0000256" key="4">
    <source>
        <dbReference type="ARBA" id="ARBA00022859"/>
    </source>
</evidence>
<dbReference type="GO" id="GO:0005886">
    <property type="term" value="C:plasma membrane"/>
    <property type="evidence" value="ECO:0007669"/>
    <property type="project" value="UniProtKB-SubCell"/>
</dbReference>
<feature type="transmembrane region" description="Helical" evidence="8">
    <location>
        <begin position="141"/>
        <end position="162"/>
    </location>
</feature>
<keyword evidence="12" id="KW-1185">Reference proteome</keyword>
<reference evidence="11" key="3">
    <citation type="submission" date="2025-09" db="UniProtKB">
        <authorList>
            <consortium name="Ensembl"/>
        </authorList>
    </citation>
    <scope>IDENTIFICATION</scope>
</reference>
<feature type="chain" id="PRO_5043422409" description="Ig-like domain-containing protein" evidence="9">
    <location>
        <begin position="22"/>
        <end position="218"/>
    </location>
</feature>
<keyword evidence="3 9" id="KW-0732">Signal</keyword>
<dbReference type="AlphaFoldDB" id="A0A3Q1J2N9"/>
<name>A0A3Q1J2N9_ANATE</name>
<keyword evidence="6" id="KW-1015">Disulfide bond</keyword>
<sequence>MNFTLLTALLCTFSWISVSLSDFHTVSVQHGEEVTLACTNFSIFPYHIHWFRLGNGPNVSCISSMFSSDANTTLCVGFQNGKFSMTSNTVTVFLNIKQVDLSDSGLYFCGLYSNGNSVIVHATYLNVAQEKFGGLPTLTSVILGGVIIFLIIFIISLVIKILRLHKDPDQRQNPQHSETLDSDALNYAAISFQPKPTTNHRPASQRQLEADVVYAATR</sequence>
<dbReference type="InterPro" id="IPR003599">
    <property type="entry name" value="Ig_sub"/>
</dbReference>
<evidence type="ECO:0000313" key="11">
    <source>
        <dbReference type="Ensembl" id="ENSATEP00000027155.3"/>
    </source>
</evidence>
<evidence type="ECO:0000256" key="1">
    <source>
        <dbReference type="ARBA" id="ARBA00004236"/>
    </source>
</evidence>
<dbReference type="GeneTree" id="ENSGT01130000278379"/>
<feature type="domain" description="Ig-like" evidence="10">
    <location>
        <begin position="16"/>
        <end position="126"/>
    </location>
</feature>
<reference evidence="11" key="2">
    <citation type="submission" date="2025-08" db="UniProtKB">
        <authorList>
            <consortium name="Ensembl"/>
        </authorList>
    </citation>
    <scope>IDENTIFICATION</scope>
</reference>
<dbReference type="Gene3D" id="2.60.40.10">
    <property type="entry name" value="Immunoglobulins"/>
    <property type="match status" value="1"/>
</dbReference>
<evidence type="ECO:0000313" key="12">
    <source>
        <dbReference type="Proteomes" id="UP000265040"/>
    </source>
</evidence>
<dbReference type="PANTHER" id="PTHR19433">
    <property type="entry name" value="T-CELL RECEPTOR ALPHA CHAIN V REGION-RELATED"/>
    <property type="match status" value="1"/>
</dbReference>
<dbReference type="GO" id="GO:0009617">
    <property type="term" value="P:response to bacterium"/>
    <property type="evidence" value="ECO:0007669"/>
    <property type="project" value="TreeGrafter"/>
</dbReference>
<dbReference type="Pfam" id="PF07686">
    <property type="entry name" value="V-set"/>
    <property type="match status" value="1"/>
</dbReference>
<protein>
    <recommendedName>
        <fullName evidence="10">Ig-like domain-containing protein</fullName>
    </recommendedName>
</protein>
<evidence type="ECO:0000256" key="5">
    <source>
        <dbReference type="ARBA" id="ARBA00023136"/>
    </source>
</evidence>
<keyword evidence="8" id="KW-1133">Transmembrane helix</keyword>
<dbReference type="SUPFAM" id="SSF48726">
    <property type="entry name" value="Immunoglobulin"/>
    <property type="match status" value="1"/>
</dbReference>
<dbReference type="PANTHER" id="PTHR19433:SF111">
    <property type="entry name" value="T CELL RECEPTOR ALPHA VARIABLE 4"/>
    <property type="match status" value="1"/>
</dbReference>
<dbReference type="InterPro" id="IPR013106">
    <property type="entry name" value="Ig_V-set"/>
</dbReference>
<dbReference type="InterPro" id="IPR007110">
    <property type="entry name" value="Ig-like_dom"/>
</dbReference>
<evidence type="ECO:0000256" key="7">
    <source>
        <dbReference type="ARBA" id="ARBA00023180"/>
    </source>
</evidence>
<evidence type="ECO:0000256" key="3">
    <source>
        <dbReference type="ARBA" id="ARBA00022729"/>
    </source>
</evidence>
<evidence type="ECO:0000256" key="9">
    <source>
        <dbReference type="SAM" id="SignalP"/>
    </source>
</evidence>
<organism evidence="11 12">
    <name type="scientific">Anabas testudineus</name>
    <name type="common">Climbing perch</name>
    <name type="synonym">Anthias testudineus</name>
    <dbReference type="NCBI Taxonomy" id="64144"/>
    <lineage>
        <taxon>Eukaryota</taxon>
        <taxon>Metazoa</taxon>
        <taxon>Chordata</taxon>
        <taxon>Craniata</taxon>
        <taxon>Vertebrata</taxon>
        <taxon>Euteleostomi</taxon>
        <taxon>Actinopterygii</taxon>
        <taxon>Neopterygii</taxon>
        <taxon>Teleostei</taxon>
        <taxon>Neoteleostei</taxon>
        <taxon>Acanthomorphata</taxon>
        <taxon>Anabantaria</taxon>
        <taxon>Anabantiformes</taxon>
        <taxon>Anabantoidei</taxon>
        <taxon>Anabantidae</taxon>
        <taxon>Anabas</taxon>
    </lineage>
</organism>